<keyword evidence="1" id="KW-0472">Membrane</keyword>
<evidence type="ECO:0000313" key="2">
    <source>
        <dbReference type="EMBL" id="SBS71209.1"/>
    </source>
</evidence>
<dbReference type="RefSeq" id="WP_295574080.1">
    <property type="nucleotide sequence ID" value="NZ_FLQR01000002.1"/>
</dbReference>
<feature type="transmembrane region" description="Helical" evidence="1">
    <location>
        <begin position="119"/>
        <end position="138"/>
    </location>
</feature>
<keyword evidence="1" id="KW-1133">Transmembrane helix</keyword>
<proteinExistence type="predicted"/>
<feature type="transmembrane region" description="Helical" evidence="1">
    <location>
        <begin position="61"/>
        <end position="84"/>
    </location>
</feature>
<gene>
    <name evidence="2" type="ORF">MIPYR_100052</name>
</gene>
<feature type="transmembrane region" description="Helical" evidence="1">
    <location>
        <begin position="217"/>
        <end position="236"/>
    </location>
</feature>
<protein>
    <submittedName>
        <fullName evidence="2">Putative LigA</fullName>
    </submittedName>
</protein>
<organism evidence="2">
    <name type="scientific">uncultured Microbacterium sp</name>
    <dbReference type="NCBI Taxonomy" id="191216"/>
    <lineage>
        <taxon>Bacteria</taxon>
        <taxon>Bacillati</taxon>
        <taxon>Actinomycetota</taxon>
        <taxon>Actinomycetes</taxon>
        <taxon>Micrococcales</taxon>
        <taxon>Microbacteriaceae</taxon>
        <taxon>Microbacterium</taxon>
        <taxon>environmental samples</taxon>
    </lineage>
</organism>
<feature type="transmembrane region" description="Helical" evidence="1">
    <location>
        <begin position="35"/>
        <end position="54"/>
    </location>
</feature>
<keyword evidence="1" id="KW-0812">Transmembrane</keyword>
<feature type="transmembrane region" description="Helical" evidence="1">
    <location>
        <begin position="381"/>
        <end position="404"/>
    </location>
</feature>
<feature type="transmembrane region" description="Helical" evidence="1">
    <location>
        <begin position="12"/>
        <end position="29"/>
    </location>
</feature>
<evidence type="ECO:0000256" key="1">
    <source>
        <dbReference type="SAM" id="Phobius"/>
    </source>
</evidence>
<sequence length="421" mass="43864">MSLMVRTRSAPAMTASGVVALAGTTILGFDYDLAFGLTAGAIVVLALVPVWVRIAAASRTWALVAIVAAAAAASGALLTAIHAITHTTISAATFERSALLVNLVAGIGFLLWSHRVVGVAATCVAFGVGAVLSIPLSLGEPTTWRFTFSIPLTLLVLALVSSQRRVWLSIGALVALAGIGLMNDSRSNSSFLLLAATILLWQKVVSSTGRHRRGTSLIIAVVGIGMATFFVLQSAIVEGAFGEATRARTAAQLEATGGNLLLGARPEAAAAAALVARHPLGLGSGIKADYDDIAAAKQAMMSIGYNPDNGYVQRFMFGAAVEVHSVLGDLWIWFGLFGAALAVILLVVMVRGSLSAYENGAITALFAWVTLRGLWDLVFSPYGSALTIMMLTLSLAIAHATYGYREMLPSLTRLTPGIPRA</sequence>
<dbReference type="AlphaFoldDB" id="A0A1Y5P1K1"/>
<dbReference type="EMBL" id="FLQR01000002">
    <property type="protein sequence ID" value="SBS71209.1"/>
    <property type="molecule type" value="Genomic_DNA"/>
</dbReference>
<feature type="transmembrane region" description="Helical" evidence="1">
    <location>
        <begin position="96"/>
        <end position="112"/>
    </location>
</feature>
<reference evidence="2" key="1">
    <citation type="submission" date="2016-03" db="EMBL/GenBank/DDBJ databases">
        <authorList>
            <person name="Ploux O."/>
        </authorList>
    </citation>
    <scope>NUCLEOTIDE SEQUENCE</scope>
    <source>
        <strain evidence="2">UC1</strain>
    </source>
</reference>
<accession>A0A1Y5P1K1</accession>
<feature type="transmembrane region" description="Helical" evidence="1">
    <location>
        <begin position="166"/>
        <end position="183"/>
    </location>
</feature>
<feature type="transmembrane region" description="Helical" evidence="1">
    <location>
        <begin position="330"/>
        <end position="350"/>
    </location>
</feature>
<feature type="transmembrane region" description="Helical" evidence="1">
    <location>
        <begin position="144"/>
        <end position="161"/>
    </location>
</feature>
<name>A0A1Y5P1K1_9MICO</name>